<dbReference type="Proteomes" id="UP001321749">
    <property type="component" value="Unassembled WGS sequence"/>
</dbReference>
<keyword evidence="3" id="KW-1185">Reference proteome</keyword>
<reference evidence="2" key="1">
    <citation type="journal article" date="2023" name="Mol. Phylogenet. Evol.">
        <title>Genome-scale phylogeny and comparative genomics of the fungal order Sordariales.</title>
        <authorList>
            <person name="Hensen N."/>
            <person name="Bonometti L."/>
            <person name="Westerberg I."/>
            <person name="Brannstrom I.O."/>
            <person name="Guillou S."/>
            <person name="Cros-Aarteil S."/>
            <person name="Calhoun S."/>
            <person name="Haridas S."/>
            <person name="Kuo A."/>
            <person name="Mondo S."/>
            <person name="Pangilinan J."/>
            <person name="Riley R."/>
            <person name="LaButti K."/>
            <person name="Andreopoulos B."/>
            <person name="Lipzen A."/>
            <person name="Chen C."/>
            <person name="Yan M."/>
            <person name="Daum C."/>
            <person name="Ng V."/>
            <person name="Clum A."/>
            <person name="Steindorff A."/>
            <person name="Ohm R.A."/>
            <person name="Martin F."/>
            <person name="Silar P."/>
            <person name="Natvig D.O."/>
            <person name="Lalanne C."/>
            <person name="Gautier V."/>
            <person name="Ament-Velasquez S.L."/>
            <person name="Kruys A."/>
            <person name="Hutchinson M.I."/>
            <person name="Powell A.J."/>
            <person name="Barry K."/>
            <person name="Miller A.N."/>
            <person name="Grigoriev I.V."/>
            <person name="Debuchy R."/>
            <person name="Gladieux P."/>
            <person name="Hiltunen Thoren M."/>
            <person name="Johannesson H."/>
        </authorList>
    </citation>
    <scope>NUCLEOTIDE SEQUENCE</scope>
    <source>
        <strain evidence="2">PSN324</strain>
    </source>
</reference>
<feature type="compositionally biased region" description="Polar residues" evidence="1">
    <location>
        <begin position="84"/>
        <end position="102"/>
    </location>
</feature>
<feature type="region of interest" description="Disordered" evidence="1">
    <location>
        <begin position="1"/>
        <end position="50"/>
    </location>
</feature>
<accession>A0AAV9HD05</accession>
<name>A0AAV9HD05_9PEZI</name>
<proteinExistence type="predicted"/>
<evidence type="ECO:0000313" key="2">
    <source>
        <dbReference type="EMBL" id="KAK4457854.1"/>
    </source>
</evidence>
<dbReference type="EMBL" id="MU865094">
    <property type="protein sequence ID" value="KAK4457854.1"/>
    <property type="molecule type" value="Genomic_DNA"/>
</dbReference>
<evidence type="ECO:0000256" key="1">
    <source>
        <dbReference type="SAM" id="MobiDB-lite"/>
    </source>
</evidence>
<dbReference type="AlphaFoldDB" id="A0AAV9HD05"/>
<sequence length="243" mass="27144">MAGLPTQKVAKRESELFNTSKAPIEGGQPSTVEKLPWRPSRYRSRQSGDRKKYRTICRAQSITTWKERVMGDIHTAARLLAVGNQVNQQTRSDPISNGSASDSESDPPRTRRPLKTGNPELFGLGWHCFDFNPECFAQDKFLGRDGTTKSHTGCCALAENEYAWSLLAQPTAYPGARTQNSRTLNSNCLITNASFVCLCVARLQSSHRRKSMEISENSLPLPVPAVPRECRKLHGSGKAWRFY</sequence>
<evidence type="ECO:0000313" key="3">
    <source>
        <dbReference type="Proteomes" id="UP001321749"/>
    </source>
</evidence>
<organism evidence="2 3">
    <name type="scientific">Cladorrhinum samala</name>
    <dbReference type="NCBI Taxonomy" id="585594"/>
    <lineage>
        <taxon>Eukaryota</taxon>
        <taxon>Fungi</taxon>
        <taxon>Dikarya</taxon>
        <taxon>Ascomycota</taxon>
        <taxon>Pezizomycotina</taxon>
        <taxon>Sordariomycetes</taxon>
        <taxon>Sordariomycetidae</taxon>
        <taxon>Sordariales</taxon>
        <taxon>Podosporaceae</taxon>
        <taxon>Cladorrhinum</taxon>
    </lineage>
</organism>
<comment type="caution">
    <text evidence="2">The sequence shown here is derived from an EMBL/GenBank/DDBJ whole genome shotgun (WGS) entry which is preliminary data.</text>
</comment>
<reference evidence="2" key="2">
    <citation type="submission" date="2023-06" db="EMBL/GenBank/DDBJ databases">
        <authorList>
            <consortium name="Lawrence Berkeley National Laboratory"/>
            <person name="Mondo S.J."/>
            <person name="Hensen N."/>
            <person name="Bonometti L."/>
            <person name="Westerberg I."/>
            <person name="Brannstrom I.O."/>
            <person name="Guillou S."/>
            <person name="Cros-Aarteil S."/>
            <person name="Calhoun S."/>
            <person name="Haridas S."/>
            <person name="Kuo A."/>
            <person name="Pangilinan J."/>
            <person name="Riley R."/>
            <person name="Labutti K."/>
            <person name="Andreopoulos B."/>
            <person name="Lipzen A."/>
            <person name="Chen C."/>
            <person name="Yanf M."/>
            <person name="Daum C."/>
            <person name="Ng V."/>
            <person name="Clum A."/>
            <person name="Steindorff A."/>
            <person name="Ohm R."/>
            <person name="Martin F."/>
            <person name="Silar P."/>
            <person name="Natvig D."/>
            <person name="Lalanne C."/>
            <person name="Gautier V."/>
            <person name="Ament-Velasquez S.L."/>
            <person name="Kruys A."/>
            <person name="Hutchinson M.I."/>
            <person name="Powell A.J."/>
            <person name="Barry K."/>
            <person name="Miller A.N."/>
            <person name="Grigoriev I.V."/>
            <person name="Debuchy R."/>
            <person name="Gladieux P."/>
            <person name="Thoren M.H."/>
            <person name="Johannesson H."/>
        </authorList>
    </citation>
    <scope>NUCLEOTIDE SEQUENCE</scope>
    <source>
        <strain evidence="2">PSN324</strain>
    </source>
</reference>
<feature type="region of interest" description="Disordered" evidence="1">
    <location>
        <begin position="84"/>
        <end position="118"/>
    </location>
</feature>
<gene>
    <name evidence="2" type="ORF">QBC42DRAFT_31526</name>
</gene>
<protein>
    <submittedName>
        <fullName evidence="2">Uncharacterized protein</fullName>
    </submittedName>
</protein>